<dbReference type="PROSITE" id="PS50943">
    <property type="entry name" value="HTH_CROC1"/>
    <property type="match status" value="1"/>
</dbReference>
<evidence type="ECO:0000313" key="3">
    <source>
        <dbReference type="Proteomes" id="UP000198716"/>
    </source>
</evidence>
<name>A0A1I1Y800_9ACTN</name>
<dbReference type="SMART" id="SM00530">
    <property type="entry name" value="HTH_XRE"/>
    <property type="match status" value="1"/>
</dbReference>
<dbReference type="InterPro" id="IPR043917">
    <property type="entry name" value="DUF5753"/>
</dbReference>
<dbReference type="InterPro" id="IPR001387">
    <property type="entry name" value="Cro/C1-type_HTH"/>
</dbReference>
<evidence type="ECO:0000259" key="1">
    <source>
        <dbReference type="PROSITE" id="PS50943"/>
    </source>
</evidence>
<dbReference type="Pfam" id="PF19054">
    <property type="entry name" value="DUF5753"/>
    <property type="match status" value="1"/>
</dbReference>
<sequence length="279" mass="30606">MASSARARGLGAELRQLRKSANLEAQDVGSRLGWSKSTMSRAESGARRIDEADVSAILAIIGVTGQERERLLNMAREIDQPGWWETSDSGLPAQLKALLSFEKDAVRISEGAVTLVPGLLQTASYTRALMLGGGVPEDAVEARVAVRRGRQDIIFQKNPVELTALVDEGVLMREIGGPEIMSEQLRYLADTAELPNVDMRLLPFSAHPGVDGSFLLLDFPKVRSIVHIEHHRSSAFLDEPDDVAAYARLRDNLMSTACNPEHTVRTLKAYAEKWESESS</sequence>
<dbReference type="AlphaFoldDB" id="A0A1I1Y800"/>
<dbReference type="Gene3D" id="1.10.260.40">
    <property type="entry name" value="lambda repressor-like DNA-binding domains"/>
    <property type="match status" value="1"/>
</dbReference>
<evidence type="ECO:0000313" key="2">
    <source>
        <dbReference type="EMBL" id="SFE15707.1"/>
    </source>
</evidence>
<feature type="domain" description="HTH cro/C1-type" evidence="1">
    <location>
        <begin position="14"/>
        <end position="68"/>
    </location>
</feature>
<proteinExistence type="predicted"/>
<dbReference type="Proteomes" id="UP000198716">
    <property type="component" value="Unassembled WGS sequence"/>
</dbReference>
<reference evidence="3" key="1">
    <citation type="submission" date="2016-10" db="EMBL/GenBank/DDBJ databases">
        <authorList>
            <person name="Varghese N."/>
            <person name="Submissions S."/>
        </authorList>
    </citation>
    <scope>NUCLEOTIDE SEQUENCE [LARGE SCALE GENOMIC DNA]</scope>
    <source>
        <strain evidence="3">DSM 45004</strain>
    </source>
</reference>
<gene>
    <name evidence="2" type="ORF">SAMN04487819_108240</name>
</gene>
<accession>A0A1I1Y800</accession>
<dbReference type="Pfam" id="PF13560">
    <property type="entry name" value="HTH_31"/>
    <property type="match status" value="1"/>
</dbReference>
<organism evidence="2 3">
    <name type="scientific">Actinopolyspora alba</name>
    <dbReference type="NCBI Taxonomy" id="673379"/>
    <lineage>
        <taxon>Bacteria</taxon>
        <taxon>Bacillati</taxon>
        <taxon>Actinomycetota</taxon>
        <taxon>Actinomycetes</taxon>
        <taxon>Actinopolysporales</taxon>
        <taxon>Actinopolysporaceae</taxon>
        <taxon>Actinopolyspora</taxon>
        <taxon>Actinopolyspora alba group</taxon>
    </lineage>
</organism>
<protein>
    <submittedName>
        <fullName evidence="2">Transcriptional regulator, XRE family</fullName>
    </submittedName>
</protein>
<dbReference type="InterPro" id="IPR010982">
    <property type="entry name" value="Lambda_DNA-bd_dom_sf"/>
</dbReference>
<dbReference type="GO" id="GO:0003677">
    <property type="term" value="F:DNA binding"/>
    <property type="evidence" value="ECO:0007669"/>
    <property type="project" value="InterPro"/>
</dbReference>
<keyword evidence="3" id="KW-1185">Reference proteome</keyword>
<dbReference type="RefSeq" id="WP_092927730.1">
    <property type="nucleotide sequence ID" value="NZ_FOMZ01000008.1"/>
</dbReference>
<dbReference type="SUPFAM" id="SSF47413">
    <property type="entry name" value="lambda repressor-like DNA-binding domains"/>
    <property type="match status" value="1"/>
</dbReference>
<dbReference type="EMBL" id="FOMZ01000008">
    <property type="protein sequence ID" value="SFE15707.1"/>
    <property type="molecule type" value="Genomic_DNA"/>
</dbReference>
<dbReference type="CDD" id="cd00093">
    <property type="entry name" value="HTH_XRE"/>
    <property type="match status" value="1"/>
</dbReference>